<protein>
    <submittedName>
        <fullName evidence="1">Uncharacterized protein</fullName>
    </submittedName>
</protein>
<dbReference type="AlphaFoldDB" id="A0A0E9Q9Z9"/>
<reference evidence="1" key="1">
    <citation type="submission" date="2014-11" db="EMBL/GenBank/DDBJ databases">
        <authorList>
            <person name="Amaro Gonzalez C."/>
        </authorList>
    </citation>
    <scope>NUCLEOTIDE SEQUENCE</scope>
</reference>
<sequence length="37" mass="3943">MSLWSPDGQWQGAFAVEPLACDFLNAPPTVHNSEGVA</sequence>
<proteinExistence type="predicted"/>
<dbReference type="EMBL" id="GBXM01094988">
    <property type="protein sequence ID" value="JAH13589.1"/>
    <property type="molecule type" value="Transcribed_RNA"/>
</dbReference>
<reference evidence="1" key="2">
    <citation type="journal article" date="2015" name="Fish Shellfish Immunol.">
        <title>Early steps in the European eel (Anguilla anguilla)-Vibrio vulnificus interaction in the gills: Role of the RtxA13 toxin.</title>
        <authorList>
            <person name="Callol A."/>
            <person name="Pajuelo D."/>
            <person name="Ebbesson L."/>
            <person name="Teles M."/>
            <person name="MacKenzie S."/>
            <person name="Amaro C."/>
        </authorList>
    </citation>
    <scope>NUCLEOTIDE SEQUENCE</scope>
</reference>
<evidence type="ECO:0000313" key="1">
    <source>
        <dbReference type="EMBL" id="JAH13589.1"/>
    </source>
</evidence>
<accession>A0A0E9Q9Z9</accession>
<organism evidence="1">
    <name type="scientific">Anguilla anguilla</name>
    <name type="common">European freshwater eel</name>
    <name type="synonym">Muraena anguilla</name>
    <dbReference type="NCBI Taxonomy" id="7936"/>
    <lineage>
        <taxon>Eukaryota</taxon>
        <taxon>Metazoa</taxon>
        <taxon>Chordata</taxon>
        <taxon>Craniata</taxon>
        <taxon>Vertebrata</taxon>
        <taxon>Euteleostomi</taxon>
        <taxon>Actinopterygii</taxon>
        <taxon>Neopterygii</taxon>
        <taxon>Teleostei</taxon>
        <taxon>Anguilliformes</taxon>
        <taxon>Anguillidae</taxon>
        <taxon>Anguilla</taxon>
    </lineage>
</organism>
<name>A0A0E9Q9Z9_ANGAN</name>